<dbReference type="InterPro" id="IPR045864">
    <property type="entry name" value="aa-tRNA-synth_II/BPL/LPL"/>
</dbReference>
<evidence type="ECO:0000313" key="6">
    <source>
        <dbReference type="Proteomes" id="UP001501295"/>
    </source>
</evidence>
<dbReference type="Proteomes" id="UP001501295">
    <property type="component" value="Unassembled WGS sequence"/>
</dbReference>
<dbReference type="SUPFAM" id="SSF55681">
    <property type="entry name" value="Class II aaRS and biotin synthetases"/>
    <property type="match status" value="1"/>
</dbReference>
<comment type="caution">
    <text evidence="5">The sequence shown here is derived from an EMBL/GenBank/DDBJ whole genome shotgun (WGS) entry which is preliminary data.</text>
</comment>
<dbReference type="InterPro" id="IPR003142">
    <property type="entry name" value="BPL_C"/>
</dbReference>
<evidence type="ECO:0000313" key="5">
    <source>
        <dbReference type="EMBL" id="GAA4686891.1"/>
    </source>
</evidence>
<accession>A0ABP8WCY5</accession>
<evidence type="ECO:0000256" key="1">
    <source>
        <dbReference type="ARBA" id="ARBA00022598"/>
    </source>
</evidence>
<name>A0ABP8WCY5_9MICO</name>
<evidence type="ECO:0000256" key="2">
    <source>
        <dbReference type="ARBA" id="ARBA00023267"/>
    </source>
</evidence>
<keyword evidence="2" id="KW-0092">Biotin</keyword>
<dbReference type="CDD" id="cd16442">
    <property type="entry name" value="BPL"/>
    <property type="match status" value="1"/>
</dbReference>
<dbReference type="InterPro" id="IPR004408">
    <property type="entry name" value="Biotin_CoA_COase_ligase"/>
</dbReference>
<dbReference type="EC" id="6.3.4.15" evidence="3"/>
<keyword evidence="6" id="KW-1185">Reference proteome</keyword>
<dbReference type="GO" id="GO:0016874">
    <property type="term" value="F:ligase activity"/>
    <property type="evidence" value="ECO:0007669"/>
    <property type="project" value="UniProtKB-KW"/>
</dbReference>
<organism evidence="5 6">
    <name type="scientific">Frondihabitans cladoniiphilus</name>
    <dbReference type="NCBI Taxonomy" id="715785"/>
    <lineage>
        <taxon>Bacteria</taxon>
        <taxon>Bacillati</taxon>
        <taxon>Actinomycetota</taxon>
        <taxon>Actinomycetes</taxon>
        <taxon>Micrococcales</taxon>
        <taxon>Microbacteriaceae</taxon>
        <taxon>Frondihabitans</taxon>
    </lineage>
</organism>
<dbReference type="Pfam" id="PF03099">
    <property type="entry name" value="BPL_LplA_LipB"/>
    <property type="match status" value="1"/>
</dbReference>
<reference evidence="6" key="1">
    <citation type="journal article" date="2019" name="Int. J. Syst. Evol. Microbiol.">
        <title>The Global Catalogue of Microorganisms (GCM) 10K type strain sequencing project: providing services to taxonomists for standard genome sequencing and annotation.</title>
        <authorList>
            <consortium name="The Broad Institute Genomics Platform"/>
            <consortium name="The Broad Institute Genome Sequencing Center for Infectious Disease"/>
            <person name="Wu L."/>
            <person name="Ma J."/>
        </authorList>
    </citation>
    <scope>NUCLEOTIDE SEQUENCE [LARGE SCALE GENOMIC DNA]</scope>
    <source>
        <strain evidence="6">JCM 18956</strain>
    </source>
</reference>
<evidence type="ECO:0000259" key="4">
    <source>
        <dbReference type="PROSITE" id="PS51733"/>
    </source>
</evidence>
<dbReference type="InterPro" id="IPR004143">
    <property type="entry name" value="BPL_LPL_catalytic"/>
</dbReference>
<dbReference type="PANTHER" id="PTHR12835">
    <property type="entry name" value="BIOTIN PROTEIN LIGASE"/>
    <property type="match status" value="1"/>
</dbReference>
<proteinExistence type="predicted"/>
<dbReference type="Gene3D" id="3.30.930.10">
    <property type="entry name" value="Bira Bifunctional Protein, Domain 2"/>
    <property type="match status" value="1"/>
</dbReference>
<gene>
    <name evidence="5" type="ORF">GCM10025780_37180</name>
</gene>
<sequence length="276" mass="28577">MVVPEHDADFPLTSTIAARFVHLGETGSTNTALVELAGDGAPDGTVLVADRQTAGRGRLGREWVAPPGSSLAASILVRPALRSGRVLPDAAWGWFPLLGGVALRRILAALLPERDILLKWPNDVQIRGLKVSGMLAELVVRDGAPDAVVLGMGLNLTIGREHLPTPTSTSLALEGLAGTAAELADLVLSRVVAEVRALVSDLVAADGDPAVADLVGVVSAECDTLGRRVRVELPSGDTLLGTASALDDQGRLVVRDEETGESVAVAAADVTHLRLA</sequence>
<dbReference type="NCBIfam" id="TIGR00121">
    <property type="entry name" value="birA_ligase"/>
    <property type="match status" value="1"/>
</dbReference>
<keyword evidence="1 5" id="KW-0436">Ligase</keyword>
<dbReference type="PANTHER" id="PTHR12835:SF5">
    <property type="entry name" value="BIOTIN--PROTEIN LIGASE"/>
    <property type="match status" value="1"/>
</dbReference>
<dbReference type="EMBL" id="BAABLM010000012">
    <property type="protein sequence ID" value="GAA4686891.1"/>
    <property type="molecule type" value="Genomic_DNA"/>
</dbReference>
<dbReference type="PROSITE" id="PS51733">
    <property type="entry name" value="BPL_LPL_CATALYTIC"/>
    <property type="match status" value="1"/>
</dbReference>
<dbReference type="Gene3D" id="2.30.30.100">
    <property type="match status" value="1"/>
</dbReference>
<protein>
    <recommendedName>
        <fullName evidence="3">biotin--[biotin carboxyl-carrier protein] ligase</fullName>
        <ecNumber evidence="3">6.3.4.15</ecNumber>
    </recommendedName>
</protein>
<dbReference type="Pfam" id="PF02237">
    <property type="entry name" value="BPL_C"/>
    <property type="match status" value="1"/>
</dbReference>
<evidence type="ECO:0000256" key="3">
    <source>
        <dbReference type="ARBA" id="ARBA00024227"/>
    </source>
</evidence>
<feature type="domain" description="BPL/LPL catalytic" evidence="4">
    <location>
        <begin position="5"/>
        <end position="199"/>
    </location>
</feature>